<name>A0A0A2ECI4_9PORP</name>
<dbReference type="GO" id="GO:0050152">
    <property type="term" value="F:omega-amidase activity"/>
    <property type="evidence" value="ECO:0007669"/>
    <property type="project" value="UniProtKB-EC"/>
</dbReference>
<dbReference type="SUPFAM" id="SSF56317">
    <property type="entry name" value="Carbon-nitrogen hydrolase"/>
    <property type="match status" value="1"/>
</dbReference>
<dbReference type="Proteomes" id="UP000254156">
    <property type="component" value="Unassembled WGS sequence"/>
</dbReference>
<dbReference type="EMBL" id="JRFA01000008">
    <property type="protein sequence ID" value="KGN75165.1"/>
    <property type="molecule type" value="Genomic_DNA"/>
</dbReference>
<dbReference type="PROSITE" id="PS50263">
    <property type="entry name" value="CN_HYDROLASE"/>
    <property type="match status" value="1"/>
</dbReference>
<dbReference type="Proteomes" id="UP000030103">
    <property type="component" value="Unassembled WGS sequence"/>
</dbReference>
<comment type="similarity">
    <text evidence="1">Belongs to the carbon-nitrogen hydrolase superfamily. NIT1/NIT2 family.</text>
</comment>
<gene>
    <name evidence="8" type="primary">ramA</name>
    <name evidence="7" type="ORF">HQ47_02130</name>
    <name evidence="8" type="ORF">NCTC11632_01877</name>
</gene>
<accession>A0A0A2ECI4</accession>
<dbReference type="PANTHER" id="PTHR47799">
    <property type="entry name" value="OMEGA-AMIDASE YAFV"/>
    <property type="match status" value="1"/>
</dbReference>
<dbReference type="EC" id="3.5.1.3" evidence="3"/>
<dbReference type="Pfam" id="PF00795">
    <property type="entry name" value="CN_hydrolase"/>
    <property type="match status" value="1"/>
</dbReference>
<evidence type="ECO:0000256" key="4">
    <source>
        <dbReference type="ARBA" id="ARBA00052904"/>
    </source>
</evidence>
<proteinExistence type="inferred from homology"/>
<dbReference type="PANTHER" id="PTHR47799:SF1">
    <property type="entry name" value="OMEGA-AMIDASE YAFV"/>
    <property type="match status" value="1"/>
</dbReference>
<protein>
    <recommendedName>
        <fullName evidence="5">Omega-amidase YafV</fullName>
        <ecNumber evidence="3">3.5.1.3</ecNumber>
    </recommendedName>
</protein>
<dbReference type="eggNOG" id="COG0388">
    <property type="taxonomic scope" value="Bacteria"/>
</dbReference>
<keyword evidence="2 8" id="KW-0378">Hydrolase</keyword>
<dbReference type="InterPro" id="IPR052737">
    <property type="entry name" value="Omega-amidase_YafV"/>
</dbReference>
<evidence type="ECO:0000313" key="7">
    <source>
        <dbReference type="EMBL" id="KGN75165.1"/>
    </source>
</evidence>
<feature type="domain" description="CN hydrolase" evidence="6">
    <location>
        <begin position="5"/>
        <end position="238"/>
    </location>
</feature>
<dbReference type="Gene3D" id="3.60.110.10">
    <property type="entry name" value="Carbon-nitrogen hydrolase"/>
    <property type="match status" value="1"/>
</dbReference>
<reference evidence="8 10" key="2">
    <citation type="submission" date="2018-06" db="EMBL/GenBank/DDBJ databases">
        <authorList>
            <consortium name="Pathogen Informatics"/>
            <person name="Doyle S."/>
        </authorList>
    </citation>
    <scope>NUCLEOTIDE SEQUENCE [LARGE SCALE GENOMIC DNA]</scope>
    <source>
        <strain evidence="8 10">NCTC11632</strain>
    </source>
</reference>
<keyword evidence="9" id="KW-1185">Reference proteome</keyword>
<evidence type="ECO:0000313" key="9">
    <source>
        <dbReference type="Proteomes" id="UP000030103"/>
    </source>
</evidence>
<sequence>MKKELKVALMQMDICWGEERANLQRIQDVAKSVSGKADILAMPEMATTGFMMDERVFSMMGDNDVFDRLQEIAEKNRIALTGSVGVKDGKHNYNRAFLIAPHTAPQFQDKRHLFSPAQEDMLMTAAKERNIWQFEGWKILPVICYDLRFPVWCRNHGEEFDLLLAVANWPVPRRKVWKTLLLARALENQCYVIGVNRVGADPNKLLYPGDSMAIDARGEYIIRCEPDKDTVEIATLDYDKLAEFKRKFPVLPDGDDFSINL</sequence>
<dbReference type="AlphaFoldDB" id="A0A0A2ECI4"/>
<evidence type="ECO:0000256" key="5">
    <source>
        <dbReference type="ARBA" id="ARBA00072139"/>
    </source>
</evidence>
<evidence type="ECO:0000313" key="10">
    <source>
        <dbReference type="Proteomes" id="UP000254156"/>
    </source>
</evidence>
<dbReference type="RefSeq" id="WP_025004265.1">
    <property type="nucleotide sequence ID" value="NZ_JASBZX010000006.1"/>
</dbReference>
<dbReference type="GO" id="GO:0106008">
    <property type="term" value="F:2-oxoglutaramate amidase activity"/>
    <property type="evidence" value="ECO:0007669"/>
    <property type="project" value="TreeGrafter"/>
</dbReference>
<evidence type="ECO:0000313" key="8">
    <source>
        <dbReference type="EMBL" id="SUB89751.1"/>
    </source>
</evidence>
<dbReference type="OrthoDB" id="9811121at2"/>
<organism evidence="7 9">
    <name type="scientific">Porphyromonas macacae</name>
    <dbReference type="NCBI Taxonomy" id="28115"/>
    <lineage>
        <taxon>Bacteria</taxon>
        <taxon>Pseudomonadati</taxon>
        <taxon>Bacteroidota</taxon>
        <taxon>Bacteroidia</taxon>
        <taxon>Bacteroidales</taxon>
        <taxon>Porphyromonadaceae</taxon>
        <taxon>Porphyromonas</taxon>
    </lineage>
</organism>
<dbReference type="STRING" id="28115.HQ47_02130"/>
<comment type="catalytic activity">
    <reaction evidence="4">
        <text>a monoamide of a dicarboxylate + H2O = a dicarboxylate + NH4(+)</text>
        <dbReference type="Rhea" id="RHEA:11716"/>
        <dbReference type="ChEBI" id="CHEBI:15377"/>
        <dbReference type="ChEBI" id="CHEBI:28938"/>
        <dbReference type="ChEBI" id="CHEBI:28965"/>
        <dbReference type="ChEBI" id="CHEBI:77450"/>
        <dbReference type="EC" id="3.5.1.3"/>
    </reaction>
</comment>
<dbReference type="EMBL" id="UGTF01000002">
    <property type="protein sequence ID" value="SUB89751.1"/>
    <property type="molecule type" value="Genomic_DNA"/>
</dbReference>
<evidence type="ECO:0000256" key="3">
    <source>
        <dbReference type="ARBA" id="ARBA00039118"/>
    </source>
</evidence>
<evidence type="ECO:0000259" key="6">
    <source>
        <dbReference type="PROSITE" id="PS50263"/>
    </source>
</evidence>
<dbReference type="InterPro" id="IPR003010">
    <property type="entry name" value="C-N_Hydrolase"/>
</dbReference>
<evidence type="ECO:0000256" key="1">
    <source>
        <dbReference type="ARBA" id="ARBA00010613"/>
    </source>
</evidence>
<dbReference type="FunFam" id="3.60.110.10:FF:000004">
    <property type="entry name" value="Carbon-nitrogen hydrolase"/>
    <property type="match status" value="1"/>
</dbReference>
<reference evidence="7 9" key="1">
    <citation type="submission" date="2014-09" db="EMBL/GenBank/DDBJ databases">
        <title>Draft Genome Sequence of Porphyromonas macacae COT-192_OH2859.</title>
        <authorList>
            <person name="Wallis C."/>
            <person name="Deusch O."/>
            <person name="O'Flynn C."/>
            <person name="Davis I."/>
            <person name="Horsfall A."/>
            <person name="Kirkwood N."/>
            <person name="Harris S."/>
            <person name="Eisen J.A."/>
            <person name="Coil D.A."/>
            <person name="Darling A.E."/>
            <person name="Jospin G."/>
            <person name="Alexiev A."/>
        </authorList>
    </citation>
    <scope>NUCLEOTIDE SEQUENCE [LARGE SCALE GENOMIC DNA]</scope>
    <source>
        <strain evidence="9">COT-192 OH2859</strain>
        <strain evidence="7">COT-192_OH2859</strain>
    </source>
</reference>
<evidence type="ECO:0000256" key="2">
    <source>
        <dbReference type="ARBA" id="ARBA00022801"/>
    </source>
</evidence>
<dbReference type="InterPro" id="IPR036526">
    <property type="entry name" value="C-N_Hydrolase_sf"/>
</dbReference>